<dbReference type="AlphaFoldDB" id="A0A3M7PRY8"/>
<dbReference type="Proteomes" id="UP000276133">
    <property type="component" value="Unassembled WGS sequence"/>
</dbReference>
<comment type="caution">
    <text evidence="1">The sequence shown here is derived from an EMBL/GenBank/DDBJ whole genome shotgun (WGS) entry which is preliminary data.</text>
</comment>
<dbReference type="EMBL" id="REGN01009279">
    <property type="protein sequence ID" value="RNA01545.1"/>
    <property type="molecule type" value="Genomic_DNA"/>
</dbReference>
<accession>A0A3M7PRY8</accession>
<proteinExistence type="predicted"/>
<organism evidence="1 2">
    <name type="scientific">Brachionus plicatilis</name>
    <name type="common">Marine rotifer</name>
    <name type="synonym">Brachionus muelleri</name>
    <dbReference type="NCBI Taxonomy" id="10195"/>
    <lineage>
        <taxon>Eukaryota</taxon>
        <taxon>Metazoa</taxon>
        <taxon>Spiralia</taxon>
        <taxon>Gnathifera</taxon>
        <taxon>Rotifera</taxon>
        <taxon>Eurotatoria</taxon>
        <taxon>Monogononta</taxon>
        <taxon>Pseudotrocha</taxon>
        <taxon>Ploima</taxon>
        <taxon>Brachionidae</taxon>
        <taxon>Brachionus</taxon>
    </lineage>
</organism>
<evidence type="ECO:0000313" key="2">
    <source>
        <dbReference type="Proteomes" id="UP000276133"/>
    </source>
</evidence>
<reference evidence="1 2" key="1">
    <citation type="journal article" date="2018" name="Sci. Rep.">
        <title>Genomic signatures of local adaptation to the degree of environmental predictability in rotifers.</title>
        <authorList>
            <person name="Franch-Gras L."/>
            <person name="Hahn C."/>
            <person name="Garcia-Roger E.M."/>
            <person name="Carmona M.J."/>
            <person name="Serra M."/>
            <person name="Gomez A."/>
        </authorList>
    </citation>
    <scope>NUCLEOTIDE SEQUENCE [LARGE SCALE GENOMIC DNA]</scope>
    <source>
        <strain evidence="1">HYR1</strain>
    </source>
</reference>
<protein>
    <submittedName>
        <fullName evidence="1">Uncharacterized protein</fullName>
    </submittedName>
</protein>
<name>A0A3M7PRY8_BRAPC</name>
<gene>
    <name evidence="1" type="ORF">BpHYR1_051055</name>
</gene>
<sequence length="88" mass="10248">MIIKFSNNFRLLFLDSSSTIPVVKGIAEEESRKRNKIAFDKYFCTSFLQIKIFYKLDKKLVINQNPKLLRAFQTRPLAALISVYISNT</sequence>
<evidence type="ECO:0000313" key="1">
    <source>
        <dbReference type="EMBL" id="RNA01545.1"/>
    </source>
</evidence>
<keyword evidence="2" id="KW-1185">Reference proteome</keyword>